<dbReference type="InterPro" id="IPR039482">
    <property type="entry name" value="NYAP_N"/>
</dbReference>
<dbReference type="Pfam" id="PF15439">
    <property type="entry name" value="NYAP_N"/>
    <property type="match status" value="1"/>
</dbReference>
<feature type="compositionally biased region" description="Polar residues" evidence="2">
    <location>
        <begin position="514"/>
        <end position="525"/>
    </location>
</feature>
<evidence type="ECO:0000313" key="5">
    <source>
        <dbReference type="EMBL" id="KPP58370.1"/>
    </source>
</evidence>
<dbReference type="Pfam" id="PF15452">
    <property type="entry name" value="NYAP_C"/>
    <property type="match status" value="2"/>
</dbReference>
<proteinExistence type="predicted"/>
<feature type="domain" description="Neuronal tyrosine-phosphorylated phosphoinositide-3-kinase adapter C-terminal" evidence="4">
    <location>
        <begin position="485"/>
        <end position="606"/>
    </location>
</feature>
<name>A0A0P7UGS0_SCLFO</name>
<gene>
    <name evidence="5" type="ORF">Z043_123812</name>
</gene>
<feature type="region of interest" description="Disordered" evidence="2">
    <location>
        <begin position="173"/>
        <end position="226"/>
    </location>
</feature>
<evidence type="ECO:0000313" key="6">
    <source>
        <dbReference type="Proteomes" id="UP000034805"/>
    </source>
</evidence>
<evidence type="ECO:0000256" key="2">
    <source>
        <dbReference type="SAM" id="MobiDB-lite"/>
    </source>
</evidence>
<evidence type="ECO:0000259" key="4">
    <source>
        <dbReference type="Pfam" id="PF15452"/>
    </source>
</evidence>
<dbReference type="EMBL" id="JARO02014100">
    <property type="protein sequence ID" value="KPP58370.1"/>
    <property type="molecule type" value="Genomic_DNA"/>
</dbReference>
<feature type="region of interest" description="Disordered" evidence="2">
    <location>
        <begin position="439"/>
        <end position="674"/>
    </location>
</feature>
<feature type="region of interest" description="Disordered" evidence="2">
    <location>
        <begin position="255"/>
        <end position="316"/>
    </location>
</feature>
<feature type="compositionally biased region" description="Basic and acidic residues" evidence="2">
    <location>
        <begin position="640"/>
        <end position="649"/>
    </location>
</feature>
<keyword evidence="5" id="KW-0808">Transferase</keyword>
<dbReference type="Proteomes" id="UP000034805">
    <property type="component" value="Unassembled WGS sequence"/>
</dbReference>
<organism evidence="5 6">
    <name type="scientific">Scleropages formosus</name>
    <name type="common">Asian bonytongue</name>
    <name type="synonym">Osteoglossum formosum</name>
    <dbReference type="NCBI Taxonomy" id="113540"/>
    <lineage>
        <taxon>Eukaryota</taxon>
        <taxon>Metazoa</taxon>
        <taxon>Chordata</taxon>
        <taxon>Craniata</taxon>
        <taxon>Vertebrata</taxon>
        <taxon>Euteleostomi</taxon>
        <taxon>Actinopterygii</taxon>
        <taxon>Neopterygii</taxon>
        <taxon>Teleostei</taxon>
        <taxon>Osteoglossocephala</taxon>
        <taxon>Osteoglossomorpha</taxon>
        <taxon>Osteoglossiformes</taxon>
        <taxon>Osteoglossidae</taxon>
        <taxon>Scleropages</taxon>
    </lineage>
</organism>
<evidence type="ECO:0000259" key="3">
    <source>
        <dbReference type="Pfam" id="PF15439"/>
    </source>
</evidence>
<feature type="region of interest" description="Disordered" evidence="2">
    <location>
        <begin position="689"/>
        <end position="716"/>
    </location>
</feature>
<feature type="compositionally biased region" description="Polar residues" evidence="2">
    <location>
        <begin position="532"/>
        <end position="544"/>
    </location>
</feature>
<feature type="compositionally biased region" description="Basic and acidic residues" evidence="2">
    <location>
        <begin position="36"/>
        <end position="64"/>
    </location>
</feature>
<dbReference type="GO" id="GO:0048812">
    <property type="term" value="P:neuron projection morphogenesis"/>
    <property type="evidence" value="ECO:0007669"/>
    <property type="project" value="InterPro"/>
</dbReference>
<feature type="compositionally biased region" description="Polar residues" evidence="2">
    <location>
        <begin position="65"/>
        <end position="95"/>
    </location>
</feature>
<comment type="caution">
    <text evidence="5">The sequence shown here is derived from an EMBL/GenBank/DDBJ whole genome shotgun (WGS) entry which is preliminary data.</text>
</comment>
<keyword evidence="1" id="KW-0597">Phosphoprotein</keyword>
<dbReference type="GO" id="GO:0016301">
    <property type="term" value="F:kinase activity"/>
    <property type="evidence" value="ECO:0007669"/>
    <property type="project" value="UniProtKB-KW"/>
</dbReference>
<feature type="compositionally biased region" description="Basic and acidic residues" evidence="2">
    <location>
        <begin position="657"/>
        <end position="666"/>
    </location>
</feature>
<dbReference type="InterPro" id="IPR026722">
    <property type="entry name" value="NYAP1/NYAP2"/>
</dbReference>
<dbReference type="GO" id="GO:0043491">
    <property type="term" value="P:phosphatidylinositol 3-kinase/protein kinase B signal transduction"/>
    <property type="evidence" value="ECO:0007669"/>
    <property type="project" value="InterPro"/>
</dbReference>
<dbReference type="PANTHER" id="PTHR22633">
    <property type="entry name" value="NEURONAL TYROSINE-PHOSPHORYLATED PHOSPHOINOSITIDE-3-KINASE ADAPTER 2-RELATED"/>
    <property type="match status" value="1"/>
</dbReference>
<feature type="region of interest" description="Disordered" evidence="2">
    <location>
        <begin position="36"/>
        <end position="95"/>
    </location>
</feature>
<feature type="domain" description="Neuronal tyrosine-phosphorylated phosphoinositide-3-kinase adapter C-terminal" evidence="4">
    <location>
        <begin position="651"/>
        <end position="858"/>
    </location>
</feature>
<protein>
    <submittedName>
        <fullName evidence="5">Neuronal tyrosine-phosphorylated phosphoinositide-3-kinase adapter 2-like</fullName>
    </submittedName>
</protein>
<feature type="compositionally biased region" description="Basic and acidic residues" evidence="2">
    <location>
        <begin position="549"/>
        <end position="633"/>
    </location>
</feature>
<feature type="domain" description="Neuronal tyrosine-phosphorylated phosphoinositide-3-kinase adapter N-terminal" evidence="3">
    <location>
        <begin position="99"/>
        <end position="473"/>
    </location>
</feature>
<feature type="region of interest" description="Disordered" evidence="2">
    <location>
        <begin position="808"/>
        <end position="858"/>
    </location>
</feature>
<evidence type="ECO:0000256" key="1">
    <source>
        <dbReference type="ARBA" id="ARBA00022553"/>
    </source>
</evidence>
<keyword evidence="5" id="KW-0418">Kinase</keyword>
<dbReference type="PANTHER" id="PTHR22633:SF1">
    <property type="entry name" value="NEURONAL TYROSINE-PHOSPHORYLATED PHOSPHOINOSITIDE-3-KINASE ADAPTER 2"/>
    <property type="match status" value="1"/>
</dbReference>
<reference evidence="5 6" key="1">
    <citation type="submission" date="2015-08" db="EMBL/GenBank/DDBJ databases">
        <title>The genome of the Asian arowana (Scleropages formosus).</title>
        <authorList>
            <person name="Tan M.H."/>
            <person name="Gan H.M."/>
            <person name="Croft L.J."/>
            <person name="Austin C.M."/>
        </authorList>
    </citation>
    <scope>NUCLEOTIDE SEQUENCE [LARGE SCALE GENOMIC DNA]</scope>
    <source>
        <strain evidence="5">Aro1</strain>
    </source>
</reference>
<sequence>MSSNEDDTAVTFLQYVADSGLTAYDRLVVLNTSDAEHKHQDCDERNETGWAHLDGKNEKKRKQETASTRSETLAPSSQGQQPSGTALSVKETSGTRSLQSVAVRTLLFEDVLRQGRLGRHRSPPVRLVGEDVELGSDSSYAGKHFCMGFVTMPAPPDRAALPHGAGFAVRSQSLHSVGGSEEDGSPTARKQPPPKPKRDPNTKLSASSETVDVGLSSGVAGSDPDKVDAWPIAAFAAERGLYEGCWAEPRRRQQYESSYRVPPPKPKRNPNTQLSTSFDESYIRNVGAGKWCEGSPKEKASSQTQSPTHDSGREEPVYIEMVGNILRDLQRSREEPSEAVYEEMKYPAFDDLGQDSKWEHQSCSSQCPTPTIPDVELTRASTPHGSLCDIPSPFPNLLSHRPPLLVFPPVPAQCSPNSDESPLTPLEVTKLPALDNVSYVKPGTEREPPATHTITASGRSSAPPLPSSLYKSSAHGVLTGAGMPRSASAVPHGTKGTSQEGSKLSSSSSTHGSMQNISRSRTPTSPLDELTNLFTTGRNMLKKSSSGRKSKEPAESEAKGRCHSSEPPTKQEVKDKSSHGSESRRGSKDKESHASESRRGSKDKSRDDPDGRHDSKDRASYGTDCRRDSKDKSCFAMEALPRRGSKDKNCPSVELLPRQDSKEKSSHAGAMKDFSRTHEWDGVCEQTAAATHTATPSRLAHFSVSPTKMPGNNCAGENQTDPMCSFASRRVTLVHRAYGGGRVQSSGPNPALFLQNSRPKGVVQPPCQVRLAPRKAPRDRRLSFSTASTMLETIEKKRLLCKEIKARQRAEKGLRKQESAPVPSPDPALPSWRRSNGTKRCSPPPYPPPAAVLWDTAI</sequence>
<feature type="compositionally biased region" description="Low complexity" evidence="2">
    <location>
        <begin position="496"/>
        <end position="513"/>
    </location>
</feature>
<dbReference type="AlphaFoldDB" id="A0A0P7UGS0"/>
<feature type="compositionally biased region" description="Basic and acidic residues" evidence="2">
    <location>
        <begin position="808"/>
        <end position="818"/>
    </location>
</feature>
<dbReference type="InterPro" id="IPR029353">
    <property type="entry name" value="NYAP_C"/>
</dbReference>
<accession>A0A0P7UGS0</accession>